<sequence length="302" mass="33706">MSQTDTEIRSAPRTFLDIASDYFELTKPGITFTVVASMLIGFLMGSAAGFSFTLMLHATLGTWLIASGTAAHNMFMERGVDGLMRRTSKRPLPDSRVSARNGFIFSMGLILAGLIYLIVLVNFVAGLVSLATTIIYLFAYTPLKRISALNVFVGAVPGALPVVGGWAAATGTVFEHGMWILFGLIYCWQIPHVMAIAWVCRDDYEHAGFKMLPKNDPGGLKTVLWIMIPLLILIPTVYKLYVMELLGWLYLSGSIITTLGFIWYGIRFSYYRDNPTAKSLMFASFVYLPIIWIFIFLDWMIL</sequence>
<dbReference type="HAMAP" id="MF_00154">
    <property type="entry name" value="CyoE_CtaB"/>
    <property type="match status" value="1"/>
</dbReference>
<proteinExistence type="inferred from homology"/>
<comment type="pathway">
    <text evidence="9">Porphyrin-containing compound metabolism; heme O biosynthesis; heme O from protoheme: step 1/1.</text>
</comment>
<keyword evidence="6 9" id="KW-0350">Heme biosynthesis</keyword>
<dbReference type="EC" id="2.5.1.141" evidence="9"/>
<dbReference type="InterPro" id="IPR006369">
    <property type="entry name" value="Protohaem_IX_farnesylTrfase"/>
</dbReference>
<evidence type="ECO:0000256" key="6">
    <source>
        <dbReference type="ARBA" id="ARBA00023133"/>
    </source>
</evidence>
<comment type="catalytic activity">
    <reaction evidence="8 9">
        <text>heme b + (2E,6E)-farnesyl diphosphate + H2O = Fe(II)-heme o + diphosphate</text>
        <dbReference type="Rhea" id="RHEA:28070"/>
        <dbReference type="ChEBI" id="CHEBI:15377"/>
        <dbReference type="ChEBI" id="CHEBI:33019"/>
        <dbReference type="ChEBI" id="CHEBI:60344"/>
        <dbReference type="ChEBI" id="CHEBI:60530"/>
        <dbReference type="ChEBI" id="CHEBI:175763"/>
        <dbReference type="EC" id="2.5.1.141"/>
    </reaction>
</comment>
<feature type="transmembrane region" description="Helical" evidence="9">
    <location>
        <begin position="222"/>
        <end position="241"/>
    </location>
</feature>
<keyword evidence="3 9" id="KW-0808">Transferase</keyword>
<evidence type="ECO:0000256" key="7">
    <source>
        <dbReference type="ARBA" id="ARBA00023136"/>
    </source>
</evidence>
<feature type="transmembrane region" description="Helical" evidence="9">
    <location>
        <begin position="54"/>
        <end position="76"/>
    </location>
</feature>
<dbReference type="UniPathway" id="UPA00834">
    <property type="reaction ID" value="UER00712"/>
</dbReference>
<dbReference type="GO" id="GO:0008495">
    <property type="term" value="F:protoheme IX farnesyltransferase activity"/>
    <property type="evidence" value="ECO:0007669"/>
    <property type="project" value="UniProtKB-UniRule"/>
</dbReference>
<name>A0A316TV10_9BACT</name>
<dbReference type="AlphaFoldDB" id="A0A316TV10"/>
<keyword evidence="5 9" id="KW-1133">Transmembrane helix</keyword>
<feature type="transmembrane region" description="Helical" evidence="9">
    <location>
        <begin position="247"/>
        <end position="268"/>
    </location>
</feature>
<feature type="transmembrane region" description="Helical" evidence="9">
    <location>
        <begin position="148"/>
        <end position="167"/>
    </location>
</feature>
<dbReference type="EMBL" id="QGGB01000007">
    <property type="protein sequence ID" value="PWN06174.1"/>
    <property type="molecule type" value="Genomic_DNA"/>
</dbReference>
<feature type="transmembrane region" description="Helical" evidence="9">
    <location>
        <begin position="179"/>
        <end position="201"/>
    </location>
</feature>
<dbReference type="GO" id="GO:0005886">
    <property type="term" value="C:plasma membrane"/>
    <property type="evidence" value="ECO:0007669"/>
    <property type="project" value="UniProtKB-SubCell"/>
</dbReference>
<keyword evidence="7 9" id="KW-0472">Membrane</keyword>
<dbReference type="RefSeq" id="WP_109646967.1">
    <property type="nucleotide sequence ID" value="NZ_QGGB01000007.1"/>
</dbReference>
<comment type="similarity">
    <text evidence="9">Belongs to the UbiA prenyltransferase family. Protoheme IX farnesyltransferase subfamily.</text>
</comment>
<accession>A0A316TV10</accession>
<organism evidence="10 11">
    <name type="scientific">Rhodohalobacter mucosus</name>
    <dbReference type="NCBI Taxonomy" id="2079485"/>
    <lineage>
        <taxon>Bacteria</taxon>
        <taxon>Pseudomonadati</taxon>
        <taxon>Balneolota</taxon>
        <taxon>Balneolia</taxon>
        <taxon>Balneolales</taxon>
        <taxon>Balneolaceae</taxon>
        <taxon>Rhodohalobacter</taxon>
    </lineage>
</organism>
<dbReference type="PANTHER" id="PTHR43448">
    <property type="entry name" value="PROTOHEME IX FARNESYLTRANSFERASE, MITOCHONDRIAL"/>
    <property type="match status" value="1"/>
</dbReference>
<dbReference type="OrthoDB" id="9814417at2"/>
<evidence type="ECO:0000256" key="2">
    <source>
        <dbReference type="ARBA" id="ARBA00022475"/>
    </source>
</evidence>
<reference evidence="10 11" key="1">
    <citation type="submission" date="2018-05" db="EMBL/GenBank/DDBJ databases">
        <title>Rhodohalobacter halophilus gen. nov., sp. nov., a moderately halophilic member of the family Balneolaceae.</title>
        <authorList>
            <person name="Liu Z.-W."/>
        </authorList>
    </citation>
    <scope>NUCLEOTIDE SEQUENCE [LARGE SCALE GENOMIC DNA]</scope>
    <source>
        <strain evidence="10 11">8A47</strain>
    </source>
</reference>
<evidence type="ECO:0000256" key="1">
    <source>
        <dbReference type="ARBA" id="ARBA00004141"/>
    </source>
</evidence>
<feature type="transmembrane region" description="Helical" evidence="9">
    <location>
        <begin position="97"/>
        <end position="117"/>
    </location>
</feature>
<evidence type="ECO:0000313" key="10">
    <source>
        <dbReference type="EMBL" id="PWN06174.1"/>
    </source>
</evidence>
<protein>
    <recommendedName>
        <fullName evidence="9">Protoheme IX farnesyltransferase</fullName>
        <ecNumber evidence="9">2.5.1.141</ecNumber>
    </recommendedName>
    <alternativeName>
        <fullName evidence="9">Heme B farnesyltransferase</fullName>
    </alternativeName>
    <alternativeName>
        <fullName evidence="9">Heme O synthase</fullName>
    </alternativeName>
</protein>
<keyword evidence="2 9" id="KW-1003">Cell membrane</keyword>
<dbReference type="Pfam" id="PF01040">
    <property type="entry name" value="UbiA"/>
    <property type="match status" value="1"/>
</dbReference>
<dbReference type="CDD" id="cd13957">
    <property type="entry name" value="PT_UbiA_Cox10"/>
    <property type="match status" value="1"/>
</dbReference>
<dbReference type="Proteomes" id="UP000245533">
    <property type="component" value="Unassembled WGS sequence"/>
</dbReference>
<dbReference type="GO" id="GO:0048034">
    <property type="term" value="P:heme O biosynthetic process"/>
    <property type="evidence" value="ECO:0007669"/>
    <property type="project" value="UniProtKB-UniRule"/>
</dbReference>
<feature type="transmembrane region" description="Helical" evidence="9">
    <location>
        <begin position="280"/>
        <end position="301"/>
    </location>
</feature>
<comment type="caution">
    <text evidence="10">The sequence shown here is derived from an EMBL/GenBank/DDBJ whole genome shotgun (WGS) entry which is preliminary data.</text>
</comment>
<comment type="subcellular location">
    <subcellularLocation>
        <location evidence="9">Cell membrane</location>
        <topology evidence="9">Multi-pass membrane protein</topology>
    </subcellularLocation>
    <subcellularLocation>
        <location evidence="1">Membrane</location>
        <topology evidence="1">Multi-pass membrane protein</topology>
    </subcellularLocation>
</comment>
<evidence type="ECO:0000256" key="4">
    <source>
        <dbReference type="ARBA" id="ARBA00022692"/>
    </source>
</evidence>
<keyword evidence="4 9" id="KW-0812">Transmembrane</keyword>
<dbReference type="NCBIfam" id="TIGR01473">
    <property type="entry name" value="cyoE_ctaB"/>
    <property type="match status" value="1"/>
</dbReference>
<dbReference type="PANTHER" id="PTHR43448:SF2">
    <property type="entry name" value="PROTOHEME IX FARNESYLTRANSFERASE, MITOCHONDRIAL"/>
    <property type="match status" value="1"/>
</dbReference>
<evidence type="ECO:0000256" key="3">
    <source>
        <dbReference type="ARBA" id="ARBA00022679"/>
    </source>
</evidence>
<dbReference type="InterPro" id="IPR000537">
    <property type="entry name" value="UbiA_prenyltransferase"/>
</dbReference>
<evidence type="ECO:0000256" key="5">
    <source>
        <dbReference type="ARBA" id="ARBA00022989"/>
    </source>
</evidence>
<evidence type="ECO:0000256" key="8">
    <source>
        <dbReference type="ARBA" id="ARBA00047690"/>
    </source>
</evidence>
<evidence type="ECO:0000256" key="9">
    <source>
        <dbReference type="HAMAP-Rule" id="MF_00154"/>
    </source>
</evidence>
<comment type="miscellaneous">
    <text evidence="9">Carbon 2 of the heme B porphyrin ring is defined according to the Fischer nomenclature.</text>
</comment>
<evidence type="ECO:0000313" key="11">
    <source>
        <dbReference type="Proteomes" id="UP000245533"/>
    </source>
</evidence>
<feature type="transmembrane region" description="Helical" evidence="9">
    <location>
        <begin position="123"/>
        <end position="141"/>
    </location>
</feature>
<gene>
    <name evidence="10" type="primary">cyoE</name>
    <name evidence="9" type="synonym">ctaB</name>
    <name evidence="10" type="ORF">DDZ15_10045</name>
</gene>
<feature type="transmembrane region" description="Helical" evidence="9">
    <location>
        <begin position="30"/>
        <end position="48"/>
    </location>
</feature>
<dbReference type="InterPro" id="IPR044878">
    <property type="entry name" value="UbiA_sf"/>
</dbReference>
<dbReference type="Gene3D" id="1.10.357.140">
    <property type="entry name" value="UbiA prenyltransferase"/>
    <property type="match status" value="1"/>
</dbReference>
<keyword evidence="11" id="KW-1185">Reference proteome</keyword>
<comment type="function">
    <text evidence="9">Converts heme B (protoheme IX) to heme O by substitution of the vinyl group on carbon 2 of heme B porphyrin ring with a hydroxyethyl farnesyl side group.</text>
</comment>